<dbReference type="AlphaFoldDB" id="A0A6A5UWP9"/>
<dbReference type="EMBL" id="ML976723">
    <property type="protein sequence ID" value="KAF1968202.1"/>
    <property type="molecule type" value="Genomic_DNA"/>
</dbReference>
<keyword evidence="2" id="KW-1185">Reference proteome</keyword>
<accession>A0A6A5UWP9</accession>
<dbReference type="Proteomes" id="UP000800036">
    <property type="component" value="Unassembled WGS sequence"/>
</dbReference>
<reference evidence="1" key="1">
    <citation type="journal article" date="2020" name="Stud. Mycol.">
        <title>101 Dothideomycetes genomes: a test case for predicting lifestyles and emergence of pathogens.</title>
        <authorList>
            <person name="Haridas S."/>
            <person name="Albert R."/>
            <person name="Binder M."/>
            <person name="Bloem J."/>
            <person name="Labutti K."/>
            <person name="Salamov A."/>
            <person name="Andreopoulos B."/>
            <person name="Baker S."/>
            <person name="Barry K."/>
            <person name="Bills G."/>
            <person name="Bluhm B."/>
            <person name="Cannon C."/>
            <person name="Castanera R."/>
            <person name="Culley D."/>
            <person name="Daum C."/>
            <person name="Ezra D."/>
            <person name="Gonzalez J."/>
            <person name="Henrissat B."/>
            <person name="Kuo A."/>
            <person name="Liang C."/>
            <person name="Lipzen A."/>
            <person name="Lutzoni F."/>
            <person name="Magnuson J."/>
            <person name="Mondo S."/>
            <person name="Nolan M."/>
            <person name="Ohm R."/>
            <person name="Pangilinan J."/>
            <person name="Park H.-J."/>
            <person name="Ramirez L."/>
            <person name="Alfaro M."/>
            <person name="Sun H."/>
            <person name="Tritt A."/>
            <person name="Yoshinaga Y."/>
            <person name="Zwiers L.-H."/>
            <person name="Turgeon B."/>
            <person name="Goodwin S."/>
            <person name="Spatafora J."/>
            <person name="Crous P."/>
            <person name="Grigoriev I."/>
        </authorList>
    </citation>
    <scope>NUCLEOTIDE SEQUENCE</scope>
    <source>
        <strain evidence="1">CBS 107.79</strain>
    </source>
</reference>
<evidence type="ECO:0000313" key="2">
    <source>
        <dbReference type="Proteomes" id="UP000800036"/>
    </source>
</evidence>
<organism evidence="1 2">
    <name type="scientific">Bimuria novae-zelandiae CBS 107.79</name>
    <dbReference type="NCBI Taxonomy" id="1447943"/>
    <lineage>
        <taxon>Eukaryota</taxon>
        <taxon>Fungi</taxon>
        <taxon>Dikarya</taxon>
        <taxon>Ascomycota</taxon>
        <taxon>Pezizomycotina</taxon>
        <taxon>Dothideomycetes</taxon>
        <taxon>Pleosporomycetidae</taxon>
        <taxon>Pleosporales</taxon>
        <taxon>Massarineae</taxon>
        <taxon>Didymosphaeriaceae</taxon>
        <taxon>Bimuria</taxon>
    </lineage>
</organism>
<name>A0A6A5UWP9_9PLEO</name>
<sequence length="206" mass="22470">MGASLGGAGRIGTGTLGGCLTIKRQGTMRNYGLTNHHVAVDKEIEEGHGKYNAITPESPVIVAQQRLVSSSDKDNAIFMDKVNDDKAFWEEALAGKHGYLGTKYAAVRQERVKEAQAQVARLDVQLLRLESASRFLGVLASASGRRIVETTPDGQPKTTSQDGRKTNYILNWAIVELTGRSMMNEINLPAVRPQPTTLHDHQLAAY</sequence>
<gene>
    <name evidence="1" type="ORF">BU23DRAFT_572570</name>
</gene>
<proteinExistence type="predicted"/>
<protein>
    <submittedName>
        <fullName evidence="1">Uncharacterized protein</fullName>
    </submittedName>
</protein>
<evidence type="ECO:0000313" key="1">
    <source>
        <dbReference type="EMBL" id="KAF1968202.1"/>
    </source>
</evidence>